<dbReference type="OrthoDB" id="1751168at2759"/>
<reference evidence="2 3" key="1">
    <citation type="journal article" date="2015" name="Proc. Natl. Acad. Sci. U.S.A.">
        <title>The resurrection genome of Boea hygrometrica: A blueprint for survival of dehydration.</title>
        <authorList>
            <person name="Xiao L."/>
            <person name="Yang G."/>
            <person name="Zhang L."/>
            <person name="Yang X."/>
            <person name="Zhao S."/>
            <person name="Ji Z."/>
            <person name="Zhou Q."/>
            <person name="Hu M."/>
            <person name="Wang Y."/>
            <person name="Chen M."/>
            <person name="Xu Y."/>
            <person name="Jin H."/>
            <person name="Xiao X."/>
            <person name="Hu G."/>
            <person name="Bao F."/>
            <person name="Hu Y."/>
            <person name="Wan P."/>
            <person name="Li L."/>
            <person name="Deng X."/>
            <person name="Kuang T."/>
            <person name="Xiang C."/>
            <person name="Zhu J.K."/>
            <person name="Oliver M.J."/>
            <person name="He Y."/>
        </authorList>
    </citation>
    <scope>NUCLEOTIDE SEQUENCE [LARGE SCALE GENOMIC DNA]</scope>
    <source>
        <strain evidence="3">cv. XS01</strain>
    </source>
</reference>
<dbReference type="Proteomes" id="UP000250235">
    <property type="component" value="Unassembled WGS sequence"/>
</dbReference>
<gene>
    <name evidence="2" type="ORF">F511_41783</name>
</gene>
<proteinExistence type="predicted"/>
<evidence type="ECO:0000313" key="3">
    <source>
        <dbReference type="Proteomes" id="UP000250235"/>
    </source>
</evidence>
<organism evidence="2 3">
    <name type="scientific">Dorcoceras hygrometricum</name>
    <dbReference type="NCBI Taxonomy" id="472368"/>
    <lineage>
        <taxon>Eukaryota</taxon>
        <taxon>Viridiplantae</taxon>
        <taxon>Streptophyta</taxon>
        <taxon>Embryophyta</taxon>
        <taxon>Tracheophyta</taxon>
        <taxon>Spermatophyta</taxon>
        <taxon>Magnoliopsida</taxon>
        <taxon>eudicotyledons</taxon>
        <taxon>Gunneridae</taxon>
        <taxon>Pentapetalae</taxon>
        <taxon>asterids</taxon>
        <taxon>lamiids</taxon>
        <taxon>Lamiales</taxon>
        <taxon>Gesneriaceae</taxon>
        <taxon>Didymocarpoideae</taxon>
        <taxon>Trichosporeae</taxon>
        <taxon>Loxocarpinae</taxon>
        <taxon>Dorcoceras</taxon>
    </lineage>
</organism>
<keyword evidence="3" id="KW-1185">Reference proteome</keyword>
<accession>A0A2Z7BWZ2</accession>
<protein>
    <submittedName>
        <fullName evidence="2">Phospholipid-transporting ATPase 1-like</fullName>
    </submittedName>
</protein>
<dbReference type="AlphaFoldDB" id="A0A2Z7BWZ2"/>
<sequence length="517" mass="57550">MAASFFVNAMQVDFEPVLAMEHTGMDKMFMSLEDTRLKGILEASGSVYEVVVVEFFANAKFTAGTIVSFIGNKKLVRPVPPTAQELSWYQLRLLHCKLPSVQLGTHAQICSRTQQLTLTTSHIPTDHGLNRSCYSADHVRVSAPVHLTACATNTLAIHSSVCHQLASKLVSLNDIAQHSSSDCGRNADEVSGTDAPFRAPNKKKEMKMENRLLHDIFAKELCSVSDFGGDGEHAYQAVTRFCGASECSAAKSGKIRPWRVDEVATAKEANMKTNPVLETQADDESTASGPEATMETTPEVEKQADDGFVTDDQEEGVECGNQTDMEPIINEGTVVVRSGPEQPAQQSFTFAAAKGKWMLDAFPRPNPVEEHCQLVIKTAWEDVSSKMADYDKWVHFGTAVRLNTVSSFESLTKIEEQFLFWAETERVSELFERRSLVLYKLYEMEVQKRVKEHRANFKPAESSVNYDYMCIRFLSRELKEIVKQQRAPNSCWSTSSGSGSLNRRRCCQCGSSTDDMV</sequence>
<evidence type="ECO:0000256" key="1">
    <source>
        <dbReference type="SAM" id="MobiDB-lite"/>
    </source>
</evidence>
<dbReference type="EMBL" id="KV001459">
    <property type="protein sequence ID" value="KZV38904.1"/>
    <property type="molecule type" value="Genomic_DNA"/>
</dbReference>
<evidence type="ECO:0000313" key="2">
    <source>
        <dbReference type="EMBL" id="KZV38904.1"/>
    </source>
</evidence>
<feature type="region of interest" description="Disordered" evidence="1">
    <location>
        <begin position="277"/>
        <end position="306"/>
    </location>
</feature>
<name>A0A2Z7BWZ2_9LAMI</name>